<gene>
    <name evidence="1" type="ORF">CLUMA_CG006923</name>
</gene>
<evidence type="ECO:0000313" key="1">
    <source>
        <dbReference type="EMBL" id="CRK93387.1"/>
    </source>
</evidence>
<accession>A0A1J1HZK2</accession>
<reference evidence="1 2" key="1">
    <citation type="submission" date="2015-04" db="EMBL/GenBank/DDBJ databases">
        <authorList>
            <person name="Syromyatnikov M.Y."/>
            <person name="Popov V.N."/>
        </authorList>
    </citation>
    <scope>NUCLEOTIDE SEQUENCE [LARGE SCALE GENOMIC DNA]</scope>
</reference>
<protein>
    <submittedName>
        <fullName evidence="1">CLUMA_CG006923, isoform A</fullName>
    </submittedName>
</protein>
<dbReference type="AlphaFoldDB" id="A0A1J1HZK2"/>
<keyword evidence="2" id="KW-1185">Reference proteome</keyword>
<sequence length="84" mass="9450">MSVLEFQLNSMTSESNMKKGNGHEKIDEIGNHQKAYGAGMETSIASRSQMVFCFKVMTQGEVCEKKSKPDQTGGFRWLIVCRKN</sequence>
<organism evidence="1 2">
    <name type="scientific">Clunio marinus</name>
    <dbReference type="NCBI Taxonomy" id="568069"/>
    <lineage>
        <taxon>Eukaryota</taxon>
        <taxon>Metazoa</taxon>
        <taxon>Ecdysozoa</taxon>
        <taxon>Arthropoda</taxon>
        <taxon>Hexapoda</taxon>
        <taxon>Insecta</taxon>
        <taxon>Pterygota</taxon>
        <taxon>Neoptera</taxon>
        <taxon>Endopterygota</taxon>
        <taxon>Diptera</taxon>
        <taxon>Nematocera</taxon>
        <taxon>Chironomoidea</taxon>
        <taxon>Chironomidae</taxon>
        <taxon>Clunio</taxon>
    </lineage>
</organism>
<evidence type="ECO:0000313" key="2">
    <source>
        <dbReference type="Proteomes" id="UP000183832"/>
    </source>
</evidence>
<name>A0A1J1HZK2_9DIPT</name>
<dbReference type="EMBL" id="CVRI01000037">
    <property type="protein sequence ID" value="CRK93387.1"/>
    <property type="molecule type" value="Genomic_DNA"/>
</dbReference>
<dbReference type="Proteomes" id="UP000183832">
    <property type="component" value="Unassembled WGS sequence"/>
</dbReference>
<proteinExistence type="predicted"/>